<evidence type="ECO:0000256" key="2">
    <source>
        <dbReference type="ARBA" id="ARBA00022803"/>
    </source>
</evidence>
<keyword evidence="4" id="KW-0175">Coiled coil</keyword>
<reference evidence="6 7" key="1">
    <citation type="journal article" date="2013" name="Curr. Biol.">
        <title>The Genome of the Foraminiferan Reticulomyxa filosa.</title>
        <authorList>
            <person name="Glockner G."/>
            <person name="Hulsmann N."/>
            <person name="Schleicher M."/>
            <person name="Noegel A.A."/>
            <person name="Eichinger L."/>
            <person name="Gallinger C."/>
            <person name="Pawlowski J."/>
            <person name="Sierra R."/>
            <person name="Euteneuer U."/>
            <person name="Pillet L."/>
            <person name="Moustafa A."/>
            <person name="Platzer M."/>
            <person name="Groth M."/>
            <person name="Szafranski K."/>
            <person name="Schliwa M."/>
        </authorList>
    </citation>
    <scope>NUCLEOTIDE SEQUENCE [LARGE SCALE GENOMIC DNA]</scope>
</reference>
<evidence type="ECO:0000256" key="5">
    <source>
        <dbReference type="SAM" id="Phobius"/>
    </source>
</evidence>
<keyword evidence="1" id="KW-0677">Repeat</keyword>
<comment type="caution">
    <text evidence="6">The sequence shown here is derived from an EMBL/GenBank/DDBJ whole genome shotgun (WGS) entry which is preliminary data.</text>
</comment>
<dbReference type="PROSITE" id="PS50005">
    <property type="entry name" value="TPR"/>
    <property type="match status" value="2"/>
</dbReference>
<organism evidence="6 7">
    <name type="scientific">Reticulomyxa filosa</name>
    <dbReference type="NCBI Taxonomy" id="46433"/>
    <lineage>
        <taxon>Eukaryota</taxon>
        <taxon>Sar</taxon>
        <taxon>Rhizaria</taxon>
        <taxon>Retaria</taxon>
        <taxon>Foraminifera</taxon>
        <taxon>Monothalamids</taxon>
        <taxon>Reticulomyxidae</taxon>
        <taxon>Reticulomyxa</taxon>
    </lineage>
</organism>
<evidence type="ECO:0000313" key="6">
    <source>
        <dbReference type="EMBL" id="ETO26397.1"/>
    </source>
</evidence>
<evidence type="ECO:0000256" key="3">
    <source>
        <dbReference type="PROSITE-ProRule" id="PRU00339"/>
    </source>
</evidence>
<feature type="repeat" description="TPR" evidence="3">
    <location>
        <begin position="410"/>
        <end position="443"/>
    </location>
</feature>
<dbReference type="Pfam" id="PF13424">
    <property type="entry name" value="TPR_12"/>
    <property type="match status" value="1"/>
</dbReference>
<feature type="repeat" description="TPR" evidence="3">
    <location>
        <begin position="368"/>
        <end position="401"/>
    </location>
</feature>
<evidence type="ECO:0000256" key="1">
    <source>
        <dbReference type="ARBA" id="ARBA00022737"/>
    </source>
</evidence>
<accession>X6NM11</accession>
<keyword evidence="7" id="KW-1185">Reference proteome</keyword>
<dbReference type="InterPro" id="IPR019734">
    <property type="entry name" value="TPR_rpt"/>
</dbReference>
<dbReference type="Pfam" id="PF13181">
    <property type="entry name" value="TPR_8"/>
    <property type="match status" value="1"/>
</dbReference>
<keyword evidence="2 3" id="KW-0802">TPR repeat</keyword>
<dbReference type="SUPFAM" id="SSF48452">
    <property type="entry name" value="TPR-like"/>
    <property type="match status" value="1"/>
</dbReference>
<feature type="coiled-coil region" evidence="4">
    <location>
        <begin position="185"/>
        <end position="304"/>
    </location>
</feature>
<dbReference type="InterPro" id="IPR011990">
    <property type="entry name" value="TPR-like_helical_dom_sf"/>
</dbReference>
<dbReference type="PANTHER" id="PTHR45641">
    <property type="entry name" value="TETRATRICOPEPTIDE REPEAT PROTEIN (AFU_ORTHOLOGUE AFUA_6G03870)"/>
    <property type="match status" value="1"/>
</dbReference>
<dbReference type="EMBL" id="ASPP01007888">
    <property type="protein sequence ID" value="ETO26397.1"/>
    <property type="molecule type" value="Genomic_DNA"/>
</dbReference>
<proteinExistence type="predicted"/>
<keyword evidence="5" id="KW-1133">Transmembrane helix</keyword>
<dbReference type="AlphaFoldDB" id="X6NM11"/>
<name>X6NM11_RETFI</name>
<keyword evidence="5" id="KW-0472">Membrane</keyword>
<evidence type="ECO:0000313" key="7">
    <source>
        <dbReference type="Proteomes" id="UP000023152"/>
    </source>
</evidence>
<dbReference type="Gene3D" id="1.25.40.10">
    <property type="entry name" value="Tetratricopeptide repeat domain"/>
    <property type="match status" value="1"/>
</dbReference>
<dbReference type="OrthoDB" id="1658288at2759"/>
<feature type="transmembrane region" description="Helical" evidence="5">
    <location>
        <begin position="333"/>
        <end position="362"/>
    </location>
</feature>
<evidence type="ECO:0000256" key="4">
    <source>
        <dbReference type="SAM" id="Coils"/>
    </source>
</evidence>
<sequence>MNIEDDEKKKEKVKTRAAPVSFDQPCFNKNWILQLNEEKQVIHFVCLICKQVANHPLEINCPEHENMDEPLIVGKRCLQQFLDNNTTLVQSIHITVVNLEAPESGEEGVEGKTSTKPTCNFKGNIKELNDHLNNSCPLKLFACWFQSFGCDHSCLKELLEEHLISQKKNHFDLVIKHTKSLQQTTQHCQEESRKLQVENQTLESEMELLNKEIYSKNGEIQQLKDELKLKEKQLSQKGDELKAVQERSQQAIFRHDSVCALLKNDFSEKESQILKQMNELTKLLEEKDNEIDRLKKTNTHNEHKVCLSKYLSIFKECMNAIFSTFNNNFKFQLVFLILILVMTLRYFFKLTLLVLVIVISLFHKRIFAYCDYNLGNYYYDRKQYGKAIERYEKSLKLRLKILGTNHVDVAWSYNCLGNSYFNNKQFDESIGCHEKALQIRKELFGNADRVAGDSNWNLGLSFEGKKEKKTALKYYEEAYKIYAKVLGKSHEQTLKAKTKVKELGGWFATW</sequence>
<dbReference type="SMART" id="SM00028">
    <property type="entry name" value="TPR"/>
    <property type="match status" value="3"/>
</dbReference>
<dbReference type="Proteomes" id="UP000023152">
    <property type="component" value="Unassembled WGS sequence"/>
</dbReference>
<gene>
    <name evidence="6" type="ORF">RFI_10739</name>
</gene>
<keyword evidence="5" id="KW-0812">Transmembrane</keyword>
<protein>
    <submittedName>
        <fullName evidence="6">Uncharacterized protein</fullName>
    </submittedName>
</protein>